<dbReference type="Proteomes" id="UP000198287">
    <property type="component" value="Unassembled WGS sequence"/>
</dbReference>
<evidence type="ECO:0000313" key="2">
    <source>
        <dbReference type="EMBL" id="OXA57620.1"/>
    </source>
</evidence>
<keyword evidence="1" id="KW-0732">Signal</keyword>
<gene>
    <name evidence="2" type="ORF">Fcan01_08480</name>
</gene>
<accession>A0A226EK08</accession>
<comment type="caution">
    <text evidence="2">The sequence shown here is derived from an EMBL/GenBank/DDBJ whole genome shotgun (WGS) entry which is preliminary data.</text>
</comment>
<keyword evidence="3" id="KW-1185">Reference proteome</keyword>
<name>A0A226EK08_FOLCA</name>
<feature type="chain" id="PRO_5012240267" evidence="1">
    <location>
        <begin position="25"/>
        <end position="277"/>
    </location>
</feature>
<protein>
    <submittedName>
        <fullName evidence="2">Uncharacterized protein</fullName>
    </submittedName>
</protein>
<dbReference type="AlphaFoldDB" id="A0A226EK08"/>
<organism evidence="2 3">
    <name type="scientific">Folsomia candida</name>
    <name type="common">Springtail</name>
    <dbReference type="NCBI Taxonomy" id="158441"/>
    <lineage>
        <taxon>Eukaryota</taxon>
        <taxon>Metazoa</taxon>
        <taxon>Ecdysozoa</taxon>
        <taxon>Arthropoda</taxon>
        <taxon>Hexapoda</taxon>
        <taxon>Collembola</taxon>
        <taxon>Entomobryomorpha</taxon>
        <taxon>Isotomoidea</taxon>
        <taxon>Isotomidae</taxon>
        <taxon>Proisotominae</taxon>
        <taxon>Folsomia</taxon>
    </lineage>
</organism>
<reference evidence="2 3" key="1">
    <citation type="submission" date="2015-12" db="EMBL/GenBank/DDBJ databases">
        <title>The genome of Folsomia candida.</title>
        <authorList>
            <person name="Faddeeva A."/>
            <person name="Derks M.F."/>
            <person name="Anvar Y."/>
            <person name="Smit S."/>
            <person name="Van Straalen N."/>
            <person name="Roelofs D."/>
        </authorList>
    </citation>
    <scope>NUCLEOTIDE SEQUENCE [LARGE SCALE GENOMIC DNA]</scope>
    <source>
        <strain evidence="2 3">VU population</strain>
        <tissue evidence="2">Whole body</tissue>
    </source>
</reference>
<feature type="signal peptide" evidence="1">
    <location>
        <begin position="1"/>
        <end position="24"/>
    </location>
</feature>
<evidence type="ECO:0000256" key="1">
    <source>
        <dbReference type="SAM" id="SignalP"/>
    </source>
</evidence>
<dbReference type="EMBL" id="LNIX01000003">
    <property type="protein sequence ID" value="OXA57620.1"/>
    <property type="molecule type" value="Genomic_DNA"/>
</dbReference>
<evidence type="ECO:0000313" key="3">
    <source>
        <dbReference type="Proteomes" id="UP000198287"/>
    </source>
</evidence>
<proteinExistence type="predicted"/>
<sequence>MTCHVRMSLHLLLLSNYLLLQVHTIEPIPLWKAIEKAISLEKVDKRECTRIILYNTAAERYVLDGNITESKYIFVKIDFDSSFASTDILDQVQRTTNDTIKKAIDKRSMHCFLAISMVNTSQEVVDMESQRMSPTEMQEKKLGYSLELIKLLQFKSPVNQRSLILVRYGNSSTDFGQCRKSIYQRYPVRLVPLWEQALFDFFPSALAIHAVTSDKVVQTRREEGNLLWMCEDIVKRINDEKDCMSNMTKACEAKKVNGEFSTVSFNMTTCKGYTPRM</sequence>